<keyword evidence="2" id="KW-0472">Membrane</keyword>
<protein>
    <submittedName>
        <fullName evidence="3">Uncharacterized protein</fullName>
    </submittedName>
</protein>
<organism evidence="3 4">
    <name type="scientific">Wickerhamomyces pijperi</name>
    <name type="common">Yeast</name>
    <name type="synonym">Pichia pijperi</name>
    <dbReference type="NCBI Taxonomy" id="599730"/>
    <lineage>
        <taxon>Eukaryota</taxon>
        <taxon>Fungi</taxon>
        <taxon>Dikarya</taxon>
        <taxon>Ascomycota</taxon>
        <taxon>Saccharomycotina</taxon>
        <taxon>Saccharomycetes</taxon>
        <taxon>Phaffomycetales</taxon>
        <taxon>Wickerhamomycetaceae</taxon>
        <taxon>Wickerhamomyces</taxon>
    </lineage>
</organism>
<reference evidence="3" key="2">
    <citation type="submission" date="2021-01" db="EMBL/GenBank/DDBJ databases">
        <authorList>
            <person name="Schikora-Tamarit M.A."/>
        </authorList>
    </citation>
    <scope>NUCLEOTIDE SEQUENCE</scope>
    <source>
        <strain evidence="3">CBS2887</strain>
    </source>
</reference>
<evidence type="ECO:0000313" key="4">
    <source>
        <dbReference type="Proteomes" id="UP000774326"/>
    </source>
</evidence>
<proteinExistence type="predicted"/>
<dbReference type="Proteomes" id="UP000774326">
    <property type="component" value="Unassembled WGS sequence"/>
</dbReference>
<keyword evidence="2" id="KW-1133">Transmembrane helix</keyword>
<gene>
    <name evidence="3" type="ORF">WICPIJ_002648</name>
</gene>
<comment type="caution">
    <text evidence="3">The sequence shown here is derived from an EMBL/GenBank/DDBJ whole genome shotgun (WGS) entry which is preliminary data.</text>
</comment>
<keyword evidence="4" id="KW-1185">Reference proteome</keyword>
<feature type="transmembrane region" description="Helical" evidence="2">
    <location>
        <begin position="45"/>
        <end position="66"/>
    </location>
</feature>
<feature type="compositionally biased region" description="Polar residues" evidence="1">
    <location>
        <begin position="133"/>
        <end position="159"/>
    </location>
</feature>
<dbReference type="EMBL" id="JAEUBG010001451">
    <property type="protein sequence ID" value="KAH3686374.1"/>
    <property type="molecule type" value="Genomic_DNA"/>
</dbReference>
<name>A0A9P8TPM7_WICPI</name>
<evidence type="ECO:0000256" key="2">
    <source>
        <dbReference type="SAM" id="Phobius"/>
    </source>
</evidence>
<dbReference type="AlphaFoldDB" id="A0A9P8TPM7"/>
<reference evidence="3" key="1">
    <citation type="journal article" date="2021" name="Open Biol.">
        <title>Shared evolutionary footprints suggest mitochondrial oxidative damage underlies multiple complex I losses in fungi.</title>
        <authorList>
            <person name="Schikora-Tamarit M.A."/>
            <person name="Marcet-Houben M."/>
            <person name="Nosek J."/>
            <person name="Gabaldon T."/>
        </authorList>
    </citation>
    <scope>NUCLEOTIDE SEQUENCE</scope>
    <source>
        <strain evidence="3">CBS2887</strain>
    </source>
</reference>
<sequence>MIALITRLNHPHISSQDQIDTLDQLIAPTTKSFFSNTVILKHLPFVFKFTFSLSLILSLVLVIYFLTSLNDDEEEETKGSKFTKNSHVQNFNNDSLNLNVLRPVRSRKSSSISIPSLDPILELEEQTIDPLEDQNNQTVSTKPTGSLTSERNTSATSVSLVSNEPVITAPSSPSLGSFNNSPVATQLYFHNFGSTNGSFEDLRNGSNFFKLGNVDI</sequence>
<evidence type="ECO:0000313" key="3">
    <source>
        <dbReference type="EMBL" id="KAH3686374.1"/>
    </source>
</evidence>
<feature type="region of interest" description="Disordered" evidence="1">
    <location>
        <begin position="128"/>
        <end position="159"/>
    </location>
</feature>
<keyword evidence="2" id="KW-0812">Transmembrane</keyword>
<evidence type="ECO:0000256" key="1">
    <source>
        <dbReference type="SAM" id="MobiDB-lite"/>
    </source>
</evidence>
<accession>A0A9P8TPM7</accession>